<dbReference type="Proteomes" id="UP000786183">
    <property type="component" value="Unassembled WGS sequence"/>
</dbReference>
<evidence type="ECO:0000313" key="4">
    <source>
        <dbReference type="EMBL" id="MBZ7986985.1"/>
    </source>
</evidence>
<sequence length="253" mass="28298">MLLIENLSVKRGSKQIINNVNLSLEKGKIYALIGANGAGKSTILEAIYQNINSSAKITLNNTLHTDKNYKDKIAFMVQQSLNDVSFSAIEVVLLAKLKDLGIVLKDSDLEFALKIMRDLNIEHLANMQINMLSGGQKQMIAFAQVLAKEPELLMLDEPVSALDLHFQSLLLSELKKQVKSKNLISIVILHDLNLATLFCDELIVLHDKSIIAQGNAKDILNKELLKKIYKIDARIIYDEDDTAFIQVLRPCND</sequence>
<keyword evidence="1" id="KW-0547">Nucleotide-binding</keyword>
<dbReference type="PANTHER" id="PTHR42794:SF2">
    <property type="entry name" value="ABC TRANSPORTER ATP-BINDING PROTEIN"/>
    <property type="match status" value="1"/>
</dbReference>
<evidence type="ECO:0000313" key="5">
    <source>
        <dbReference type="Proteomes" id="UP000786183"/>
    </source>
</evidence>
<dbReference type="InterPro" id="IPR027417">
    <property type="entry name" value="P-loop_NTPase"/>
</dbReference>
<name>A0ABS7WQE6_9BACT</name>
<evidence type="ECO:0000256" key="1">
    <source>
        <dbReference type="ARBA" id="ARBA00022741"/>
    </source>
</evidence>
<reference evidence="4 5" key="1">
    <citation type="submission" date="2020-07" db="EMBL/GenBank/DDBJ databases">
        <title>Transfer of Campylobacter canadensis to the novel genus Avispirillum gen. nov., that also includes two novel species recovered from migratory waterfowl: Avispirillum anseris sp. nov. and Avispirillum brantae sp. nov.</title>
        <authorList>
            <person name="Miller W.G."/>
            <person name="Chapman M.H."/>
            <person name="Yee E."/>
            <person name="Inglis G.D."/>
        </authorList>
    </citation>
    <scope>NUCLEOTIDE SEQUENCE [LARGE SCALE GENOMIC DNA]</scope>
    <source>
        <strain evidence="4 5">L283</strain>
    </source>
</reference>
<feature type="domain" description="ABC transporter" evidence="3">
    <location>
        <begin position="2"/>
        <end position="232"/>
    </location>
</feature>
<dbReference type="CDD" id="cd03214">
    <property type="entry name" value="ABC_Iron-Siderophores_B12_Hemin"/>
    <property type="match status" value="1"/>
</dbReference>
<dbReference type="PROSITE" id="PS00211">
    <property type="entry name" value="ABC_TRANSPORTER_1"/>
    <property type="match status" value="1"/>
</dbReference>
<dbReference type="EMBL" id="JACGBB010000004">
    <property type="protein sequence ID" value="MBZ7986985.1"/>
    <property type="molecule type" value="Genomic_DNA"/>
</dbReference>
<dbReference type="RefSeq" id="WP_224325201.1">
    <property type="nucleotide sequence ID" value="NZ_JACGBB010000004.1"/>
</dbReference>
<accession>A0ABS7WQE6</accession>
<comment type="caution">
    <text evidence="4">The sequence shown here is derived from an EMBL/GenBank/DDBJ whole genome shotgun (WGS) entry which is preliminary data.</text>
</comment>
<dbReference type="PANTHER" id="PTHR42794">
    <property type="entry name" value="HEMIN IMPORT ATP-BINDING PROTEIN HMUV"/>
    <property type="match status" value="1"/>
</dbReference>
<evidence type="ECO:0000256" key="2">
    <source>
        <dbReference type="ARBA" id="ARBA00022840"/>
    </source>
</evidence>
<evidence type="ECO:0000259" key="3">
    <source>
        <dbReference type="PROSITE" id="PS50893"/>
    </source>
</evidence>
<protein>
    <submittedName>
        <fullName evidence="4">ABC transporter ATP-binding protein</fullName>
    </submittedName>
</protein>
<dbReference type="Pfam" id="PF00005">
    <property type="entry name" value="ABC_tran"/>
    <property type="match status" value="1"/>
</dbReference>
<keyword evidence="2 4" id="KW-0067">ATP-binding</keyword>
<dbReference type="GO" id="GO:0005524">
    <property type="term" value="F:ATP binding"/>
    <property type="evidence" value="ECO:0007669"/>
    <property type="project" value="UniProtKB-KW"/>
</dbReference>
<dbReference type="SMART" id="SM00382">
    <property type="entry name" value="AAA"/>
    <property type="match status" value="1"/>
</dbReference>
<keyword evidence="5" id="KW-1185">Reference proteome</keyword>
<proteinExistence type="predicted"/>
<dbReference type="InterPro" id="IPR003593">
    <property type="entry name" value="AAA+_ATPase"/>
</dbReference>
<dbReference type="Gene3D" id="3.40.50.300">
    <property type="entry name" value="P-loop containing nucleotide triphosphate hydrolases"/>
    <property type="match status" value="1"/>
</dbReference>
<dbReference type="InterPro" id="IPR003439">
    <property type="entry name" value="ABC_transporter-like_ATP-bd"/>
</dbReference>
<organism evidence="4 5">
    <name type="scientific">Campylobacter canadensis</name>
    <dbReference type="NCBI Taxonomy" id="449520"/>
    <lineage>
        <taxon>Bacteria</taxon>
        <taxon>Pseudomonadati</taxon>
        <taxon>Campylobacterota</taxon>
        <taxon>Epsilonproteobacteria</taxon>
        <taxon>Campylobacterales</taxon>
        <taxon>Campylobacteraceae</taxon>
        <taxon>Campylobacter</taxon>
    </lineage>
</organism>
<dbReference type="PROSITE" id="PS50893">
    <property type="entry name" value="ABC_TRANSPORTER_2"/>
    <property type="match status" value="1"/>
</dbReference>
<gene>
    <name evidence="4" type="ORF">AVCANL283_02475</name>
</gene>
<dbReference type="InterPro" id="IPR017871">
    <property type="entry name" value="ABC_transporter-like_CS"/>
</dbReference>
<dbReference type="SUPFAM" id="SSF52540">
    <property type="entry name" value="P-loop containing nucleoside triphosphate hydrolases"/>
    <property type="match status" value="1"/>
</dbReference>